<evidence type="ECO:0000313" key="3">
    <source>
        <dbReference type="EMBL" id="MCO6418377.1"/>
    </source>
</evidence>
<evidence type="ECO:0000256" key="1">
    <source>
        <dbReference type="ARBA" id="ARBA00023125"/>
    </source>
</evidence>
<dbReference type="Proteomes" id="UP001523392">
    <property type="component" value="Unassembled WGS sequence"/>
</dbReference>
<dbReference type="Pfam" id="PF22022">
    <property type="entry name" value="Phage_int_M"/>
    <property type="match status" value="1"/>
</dbReference>
<organism evidence="3 4">
    <name type="scientific">Siccirubricoccus soli</name>
    <dbReference type="NCBI Taxonomy" id="2899147"/>
    <lineage>
        <taxon>Bacteria</taxon>
        <taxon>Pseudomonadati</taxon>
        <taxon>Pseudomonadota</taxon>
        <taxon>Alphaproteobacteria</taxon>
        <taxon>Acetobacterales</taxon>
        <taxon>Roseomonadaceae</taxon>
        <taxon>Siccirubricoccus</taxon>
    </lineage>
</organism>
<protein>
    <recommendedName>
        <fullName evidence="2">Phage integrase central domain-containing protein</fullName>
    </recommendedName>
</protein>
<accession>A0ABT1D8W4</accession>
<dbReference type="InterPro" id="IPR053876">
    <property type="entry name" value="Phage_int_M"/>
</dbReference>
<dbReference type="SUPFAM" id="SSF56349">
    <property type="entry name" value="DNA breaking-rejoining enzymes"/>
    <property type="match status" value="1"/>
</dbReference>
<gene>
    <name evidence="3" type="ORF">JYK14_19725</name>
</gene>
<sequence length="135" mass="14961">MDPIESRQRDVRQREAARKAAAQAEARTFRTVAAACIAAEAPGWKNQRTAALWKSSLEQHAFPVLGDIPIAEIDRAKVREAIDAVWVSAPSIGRKVLRRILPRSAPYANPPTPNCLQAAAGCMCGSMWTRHFVRW</sequence>
<dbReference type="InterPro" id="IPR011010">
    <property type="entry name" value="DNA_brk_join_enz"/>
</dbReference>
<evidence type="ECO:0000313" key="4">
    <source>
        <dbReference type="Proteomes" id="UP001523392"/>
    </source>
</evidence>
<dbReference type="EMBL" id="JAFIRR010000127">
    <property type="protein sequence ID" value="MCO6418377.1"/>
    <property type="molecule type" value="Genomic_DNA"/>
</dbReference>
<evidence type="ECO:0000259" key="2">
    <source>
        <dbReference type="Pfam" id="PF22022"/>
    </source>
</evidence>
<comment type="caution">
    <text evidence="3">The sequence shown here is derived from an EMBL/GenBank/DDBJ whole genome shotgun (WGS) entry which is preliminary data.</text>
</comment>
<feature type="domain" description="Phage integrase central" evidence="2">
    <location>
        <begin position="29"/>
        <end position="100"/>
    </location>
</feature>
<dbReference type="InterPro" id="IPR010998">
    <property type="entry name" value="Integrase_recombinase_N"/>
</dbReference>
<name>A0ABT1D8W4_9PROT</name>
<keyword evidence="1" id="KW-0238">DNA-binding</keyword>
<keyword evidence="4" id="KW-1185">Reference proteome</keyword>
<dbReference type="Gene3D" id="1.10.150.130">
    <property type="match status" value="1"/>
</dbReference>
<proteinExistence type="predicted"/>
<dbReference type="RefSeq" id="WP_252955005.1">
    <property type="nucleotide sequence ID" value="NZ_JAFIRR010000127.1"/>
</dbReference>
<reference evidence="3 4" key="1">
    <citation type="submission" date="2021-12" db="EMBL/GenBank/DDBJ databases">
        <title>Siccirubricoccus leaddurans sp. nov., a high concentration Zn2+ tolerance bacterium.</title>
        <authorList>
            <person name="Cao Y."/>
        </authorList>
    </citation>
    <scope>NUCLEOTIDE SEQUENCE [LARGE SCALE GENOMIC DNA]</scope>
    <source>
        <strain evidence="3 4">KC 17139</strain>
    </source>
</reference>